<organism evidence="13 14">
    <name type="scientific">Symbiochloris irregularis</name>
    <dbReference type="NCBI Taxonomy" id="706552"/>
    <lineage>
        <taxon>Eukaryota</taxon>
        <taxon>Viridiplantae</taxon>
        <taxon>Chlorophyta</taxon>
        <taxon>core chlorophytes</taxon>
        <taxon>Trebouxiophyceae</taxon>
        <taxon>Trebouxiales</taxon>
        <taxon>Trebouxiaceae</taxon>
        <taxon>Symbiochloris</taxon>
    </lineage>
</organism>
<dbReference type="GO" id="GO:0046872">
    <property type="term" value="F:metal ion binding"/>
    <property type="evidence" value="ECO:0007669"/>
    <property type="project" value="UniProtKB-KW"/>
</dbReference>
<name>A0AAW1P768_9CHLO</name>
<dbReference type="EMBL" id="JALJOQ010000044">
    <property type="protein sequence ID" value="KAK9805386.1"/>
    <property type="molecule type" value="Genomic_DNA"/>
</dbReference>
<dbReference type="EC" id="3.1.3.16" evidence="4"/>
<comment type="cofactor">
    <cofactor evidence="1">
        <name>Mn(2+)</name>
        <dbReference type="ChEBI" id="CHEBI:29035"/>
    </cofactor>
</comment>
<sequence>MGAYLSTPVTTKDSSEGENELFKYGICSMQGWRTEMEDAHCAVLEVEPDNHTGFFGVFDGHGGQEVAKYCSLRMAQELISMPAYQQGRLAEALRDVYLHIDELLSSEALREELTALAGPKEPSGGQRLALQEDDLPDVLREAIQKARNRAAQDVSGEFLDAAGHEDGDGEAQSPSDEDLVETVAEMMEGAEGFIGPPDGAAVAQRGADGTASSSHEDAGPPAGSSAQESKDSGRQSGRKRARKPSNVARRGSGKGAVPRSHTQGPSSESTDGSDGLPEAEGSADPVAAPSGLAQTEAEAAQSSENLNAAMQTTLELEGEEPSPVESSSGSEGSEQPADRQPQRYLGPAAGCTAVVALVRGQQLLVANAGDSRCVACHNGEAVAMTQDHKPTDGPEMARITKAGGFVMEGRVNGSLNLSRAIGDMEYKQARQLTPAEQMVTAMPEVRTLELAPGHEFLLLACDGIWDVLTNQQAVTFVRERLMAGWTPRRVCEALCDHCLAPDTSGDGKGCDNMSAMVVQLKAYQQAGKKEKS</sequence>
<keyword evidence="7" id="KW-0460">Magnesium</keyword>
<evidence type="ECO:0000256" key="1">
    <source>
        <dbReference type="ARBA" id="ARBA00001936"/>
    </source>
</evidence>
<evidence type="ECO:0000256" key="10">
    <source>
        <dbReference type="RuleBase" id="RU003465"/>
    </source>
</evidence>
<feature type="region of interest" description="Disordered" evidence="11">
    <location>
        <begin position="191"/>
        <end position="301"/>
    </location>
</feature>
<evidence type="ECO:0000256" key="8">
    <source>
        <dbReference type="ARBA" id="ARBA00022912"/>
    </source>
</evidence>
<evidence type="ECO:0000256" key="2">
    <source>
        <dbReference type="ARBA" id="ARBA00001946"/>
    </source>
</evidence>
<keyword evidence="9" id="KW-0464">Manganese</keyword>
<comment type="similarity">
    <text evidence="3 10">Belongs to the PP2C family.</text>
</comment>
<comment type="caution">
    <text evidence="13">The sequence shown here is derived from an EMBL/GenBank/DDBJ whole genome shotgun (WGS) entry which is preliminary data.</text>
</comment>
<dbReference type="InterPro" id="IPR036457">
    <property type="entry name" value="PPM-type-like_dom_sf"/>
</dbReference>
<evidence type="ECO:0000256" key="11">
    <source>
        <dbReference type="SAM" id="MobiDB-lite"/>
    </source>
</evidence>
<evidence type="ECO:0000256" key="7">
    <source>
        <dbReference type="ARBA" id="ARBA00022842"/>
    </source>
</evidence>
<dbReference type="PANTHER" id="PTHR13832:SF803">
    <property type="entry name" value="PROTEIN PHOSPHATASE 1G"/>
    <property type="match status" value="1"/>
</dbReference>
<dbReference type="CDD" id="cd00143">
    <property type="entry name" value="PP2Cc"/>
    <property type="match status" value="1"/>
</dbReference>
<evidence type="ECO:0000313" key="13">
    <source>
        <dbReference type="EMBL" id="KAK9805386.1"/>
    </source>
</evidence>
<gene>
    <name evidence="13" type="ORF">WJX73_009935</name>
</gene>
<evidence type="ECO:0000256" key="9">
    <source>
        <dbReference type="ARBA" id="ARBA00023211"/>
    </source>
</evidence>
<evidence type="ECO:0000256" key="5">
    <source>
        <dbReference type="ARBA" id="ARBA00022723"/>
    </source>
</evidence>
<dbReference type="Pfam" id="PF00481">
    <property type="entry name" value="PP2C"/>
    <property type="match status" value="2"/>
</dbReference>
<dbReference type="PROSITE" id="PS01032">
    <property type="entry name" value="PPM_1"/>
    <property type="match status" value="1"/>
</dbReference>
<dbReference type="InterPro" id="IPR015655">
    <property type="entry name" value="PP2C"/>
</dbReference>
<evidence type="ECO:0000256" key="4">
    <source>
        <dbReference type="ARBA" id="ARBA00013081"/>
    </source>
</evidence>
<dbReference type="InterPro" id="IPR001932">
    <property type="entry name" value="PPM-type_phosphatase-like_dom"/>
</dbReference>
<dbReference type="Proteomes" id="UP001465755">
    <property type="component" value="Unassembled WGS sequence"/>
</dbReference>
<feature type="compositionally biased region" description="Polar residues" evidence="11">
    <location>
        <begin position="260"/>
        <end position="272"/>
    </location>
</feature>
<dbReference type="SUPFAM" id="SSF81606">
    <property type="entry name" value="PP2C-like"/>
    <property type="match status" value="1"/>
</dbReference>
<dbReference type="GO" id="GO:0004722">
    <property type="term" value="F:protein serine/threonine phosphatase activity"/>
    <property type="evidence" value="ECO:0007669"/>
    <property type="project" value="UniProtKB-EC"/>
</dbReference>
<dbReference type="InterPro" id="IPR000222">
    <property type="entry name" value="PP2C_BS"/>
</dbReference>
<evidence type="ECO:0000256" key="6">
    <source>
        <dbReference type="ARBA" id="ARBA00022801"/>
    </source>
</evidence>
<keyword evidence="14" id="KW-1185">Reference proteome</keyword>
<reference evidence="13 14" key="1">
    <citation type="journal article" date="2024" name="Nat. Commun.">
        <title>Phylogenomics reveals the evolutionary origins of lichenization in chlorophyte algae.</title>
        <authorList>
            <person name="Puginier C."/>
            <person name="Libourel C."/>
            <person name="Otte J."/>
            <person name="Skaloud P."/>
            <person name="Haon M."/>
            <person name="Grisel S."/>
            <person name="Petersen M."/>
            <person name="Berrin J.G."/>
            <person name="Delaux P.M."/>
            <person name="Dal Grande F."/>
            <person name="Keller J."/>
        </authorList>
    </citation>
    <scope>NUCLEOTIDE SEQUENCE [LARGE SCALE GENOMIC DNA]</scope>
    <source>
        <strain evidence="13 14">SAG 2036</strain>
    </source>
</reference>
<feature type="region of interest" description="Disordered" evidence="11">
    <location>
        <begin position="315"/>
        <end position="344"/>
    </location>
</feature>
<keyword evidence="8 10" id="KW-0904">Protein phosphatase</keyword>
<dbReference type="AlphaFoldDB" id="A0AAW1P768"/>
<dbReference type="PROSITE" id="PS51746">
    <property type="entry name" value="PPM_2"/>
    <property type="match status" value="1"/>
</dbReference>
<accession>A0AAW1P768</accession>
<dbReference type="SMART" id="SM00332">
    <property type="entry name" value="PP2Cc"/>
    <property type="match status" value="1"/>
</dbReference>
<evidence type="ECO:0000259" key="12">
    <source>
        <dbReference type="PROSITE" id="PS51746"/>
    </source>
</evidence>
<keyword evidence="5" id="KW-0479">Metal-binding</keyword>
<proteinExistence type="inferred from homology"/>
<evidence type="ECO:0000313" key="14">
    <source>
        <dbReference type="Proteomes" id="UP001465755"/>
    </source>
</evidence>
<dbReference type="PANTHER" id="PTHR13832">
    <property type="entry name" value="PROTEIN PHOSPHATASE 2C"/>
    <property type="match status" value="1"/>
</dbReference>
<feature type="compositionally biased region" description="Low complexity" evidence="11">
    <location>
        <begin position="323"/>
        <end position="334"/>
    </location>
</feature>
<comment type="cofactor">
    <cofactor evidence="2">
        <name>Mg(2+)</name>
        <dbReference type="ChEBI" id="CHEBI:18420"/>
    </cofactor>
</comment>
<dbReference type="Gene3D" id="3.60.40.10">
    <property type="entry name" value="PPM-type phosphatase domain"/>
    <property type="match status" value="2"/>
</dbReference>
<keyword evidence="6 10" id="KW-0378">Hydrolase</keyword>
<evidence type="ECO:0000256" key="3">
    <source>
        <dbReference type="ARBA" id="ARBA00006702"/>
    </source>
</evidence>
<protein>
    <recommendedName>
        <fullName evidence="4">protein-serine/threonine phosphatase</fullName>
        <ecNumber evidence="4">3.1.3.16</ecNumber>
    </recommendedName>
</protein>
<feature type="domain" description="PPM-type phosphatase" evidence="12">
    <location>
        <begin position="23"/>
        <end position="520"/>
    </location>
</feature>